<dbReference type="PANTHER" id="PTHR30486">
    <property type="entry name" value="TWITCHING MOTILITY PROTEIN PILT"/>
    <property type="match status" value="1"/>
</dbReference>
<sequence>MGGAPSSHAEQGLLPLRSLLISEEVNEVVVNPDRRIWVEYASEPHMRLWDGEIPAARLKTLGSHLAGESRNQLGPNHPIVSGRVQVFGQSMRVQVIVPPAIEDGVSVSIRKYISRVLAVTEVDFLVGHQVDVEGERQAKLTALAQLAERGRLQELLQKAIDDRLNILVSGGTSSGKTTLARAMLALSDQAERMVTIEDAPELHLPHPNAVPLIADRRPGSERSPARLLESSLRMRPDRLILGEIRGEEAFNFLEAINTGHPGSISTIHADSPALALERLAMMVMRAGMNQTRQDILDYARHTVDLIIQVGRRGGKRGVLEVYRPAAQALDPIKITKPSHTQAATSLLSAR</sequence>
<evidence type="ECO:0000313" key="5">
    <source>
        <dbReference type="Proteomes" id="UP000469011"/>
    </source>
</evidence>
<dbReference type="GO" id="GO:0043684">
    <property type="term" value="C:type IV secretion system complex"/>
    <property type="evidence" value="ECO:0007669"/>
    <property type="project" value="UniProtKB-UniRule"/>
</dbReference>
<dbReference type="SUPFAM" id="SSF52540">
    <property type="entry name" value="P-loop containing nucleoside triphosphate hydrolases"/>
    <property type="match status" value="1"/>
</dbReference>
<gene>
    <name evidence="4" type="primary">virB11</name>
    <name evidence="4" type="ORF">GTK09_20135</name>
</gene>
<dbReference type="GO" id="GO:0016887">
    <property type="term" value="F:ATP hydrolysis activity"/>
    <property type="evidence" value="ECO:0007669"/>
    <property type="project" value="InterPro"/>
</dbReference>
<keyword evidence="2" id="KW-0067">ATP-binding</keyword>
<dbReference type="InterPro" id="IPR014155">
    <property type="entry name" value="VirB11"/>
</dbReference>
<comment type="caution">
    <text evidence="4">The sequence shown here is derived from an EMBL/GenBank/DDBJ whole genome shotgun (WGS) entry which is preliminary data.</text>
</comment>
<evidence type="ECO:0000259" key="3">
    <source>
        <dbReference type="Pfam" id="PF00437"/>
    </source>
</evidence>
<dbReference type="InterPro" id="IPR001482">
    <property type="entry name" value="T2SS/T4SS_dom"/>
</dbReference>
<comment type="function">
    <text evidence="2">Part of the Type IV secretion system.</text>
</comment>
<evidence type="ECO:0000256" key="2">
    <source>
        <dbReference type="RuleBase" id="RU366071"/>
    </source>
</evidence>
<feature type="domain" description="Bacterial type II secretion system protein E" evidence="3">
    <location>
        <begin position="146"/>
        <end position="288"/>
    </location>
</feature>
<dbReference type="NCBIfam" id="TIGR02788">
    <property type="entry name" value="VirB11"/>
    <property type="match status" value="1"/>
</dbReference>
<comment type="subcellular location">
    <subcellularLocation>
        <location evidence="2">Cytoplasm</location>
    </subcellularLocation>
</comment>
<evidence type="ECO:0000256" key="1">
    <source>
        <dbReference type="ARBA" id="ARBA00006611"/>
    </source>
</evidence>
<organism evidence="4 5">
    <name type="scientific">Jiella pacifica</name>
    <dbReference type="NCBI Taxonomy" id="2696469"/>
    <lineage>
        <taxon>Bacteria</taxon>
        <taxon>Pseudomonadati</taxon>
        <taxon>Pseudomonadota</taxon>
        <taxon>Alphaproteobacteria</taxon>
        <taxon>Hyphomicrobiales</taxon>
        <taxon>Aurantimonadaceae</taxon>
        <taxon>Jiella</taxon>
    </lineage>
</organism>
<reference evidence="4 5" key="1">
    <citation type="submission" date="2020-01" db="EMBL/GenBank/DDBJ databases">
        <title>Jiella pacifica sp. nov.</title>
        <authorList>
            <person name="Xue Z."/>
            <person name="Zhu S."/>
            <person name="Chen J."/>
            <person name="Yang J."/>
        </authorList>
    </citation>
    <scope>NUCLEOTIDE SEQUENCE [LARGE SCALE GENOMIC DNA]</scope>
    <source>
        <strain evidence="4 5">40Bstr34</strain>
    </source>
</reference>
<proteinExistence type="inferred from homology"/>
<dbReference type="CDD" id="cd01130">
    <property type="entry name" value="VirB11-like_ATPase"/>
    <property type="match status" value="1"/>
</dbReference>
<name>A0A6N9T5Z9_9HYPH</name>
<dbReference type="PANTHER" id="PTHR30486:SF6">
    <property type="entry name" value="TYPE IV PILUS RETRACTATION ATPASE PILT"/>
    <property type="match status" value="1"/>
</dbReference>
<dbReference type="Pfam" id="PF00437">
    <property type="entry name" value="T2SSE"/>
    <property type="match status" value="1"/>
</dbReference>
<comment type="similarity">
    <text evidence="1 2">Belongs to the GSP E family.</text>
</comment>
<dbReference type="InterPro" id="IPR027417">
    <property type="entry name" value="P-loop_NTPase"/>
</dbReference>
<dbReference type="RefSeq" id="WP_083591598.1">
    <property type="nucleotide sequence ID" value="NZ_JAAAMG010000020.1"/>
</dbReference>
<keyword evidence="5" id="KW-1185">Reference proteome</keyword>
<dbReference type="AlphaFoldDB" id="A0A6N9T5Z9"/>
<dbReference type="EMBL" id="JAAAMG010000020">
    <property type="protein sequence ID" value="NDW06731.1"/>
    <property type="molecule type" value="Genomic_DNA"/>
</dbReference>
<protein>
    <recommendedName>
        <fullName evidence="2">Type IV secretion system protein</fullName>
    </recommendedName>
</protein>
<dbReference type="Proteomes" id="UP000469011">
    <property type="component" value="Unassembled WGS sequence"/>
</dbReference>
<dbReference type="GO" id="GO:0044097">
    <property type="term" value="P:secretion by the type IV secretion system"/>
    <property type="evidence" value="ECO:0007669"/>
    <property type="project" value="InterPro"/>
</dbReference>
<dbReference type="InterPro" id="IPR050921">
    <property type="entry name" value="T4SS_GSP_E_ATPase"/>
</dbReference>
<evidence type="ECO:0000313" key="4">
    <source>
        <dbReference type="EMBL" id="NDW06731.1"/>
    </source>
</evidence>
<dbReference type="Gene3D" id="3.30.450.90">
    <property type="match status" value="1"/>
</dbReference>
<dbReference type="Gene3D" id="3.40.50.300">
    <property type="entry name" value="P-loop containing nucleotide triphosphate hydrolases"/>
    <property type="match status" value="1"/>
</dbReference>
<dbReference type="GO" id="GO:0005737">
    <property type="term" value="C:cytoplasm"/>
    <property type="evidence" value="ECO:0007669"/>
    <property type="project" value="UniProtKB-SubCell"/>
</dbReference>
<keyword evidence="2" id="KW-0963">Cytoplasm</keyword>
<keyword evidence="2" id="KW-0547">Nucleotide-binding</keyword>
<accession>A0A6N9T5Z9</accession>
<dbReference type="GO" id="GO:0005524">
    <property type="term" value="F:ATP binding"/>
    <property type="evidence" value="ECO:0007669"/>
    <property type="project" value="UniProtKB-UniRule"/>
</dbReference>